<sequence>MPAKAFVGAKALVAASGKALLVMDHLLKPVQALVWANAKELLAAPSSIWQRSSLTPGKVGMKIYTTPVKSSSYTPFSSFVQSVDFAAIIISK</sequence>
<accession>A0A6A6K1R8</accession>
<dbReference type="EMBL" id="JAAGAX010000199">
    <property type="protein sequence ID" value="KAF2282464.1"/>
    <property type="molecule type" value="Genomic_DNA"/>
</dbReference>
<reference evidence="1 2" key="1">
    <citation type="journal article" date="2020" name="Mol. Plant">
        <title>The Chromosome-Based Rubber Tree Genome Provides New Insights into Spurge Genome Evolution and Rubber Biosynthesis.</title>
        <authorList>
            <person name="Liu J."/>
            <person name="Shi C."/>
            <person name="Shi C.C."/>
            <person name="Li W."/>
            <person name="Zhang Q.J."/>
            <person name="Zhang Y."/>
            <person name="Li K."/>
            <person name="Lu H.F."/>
            <person name="Shi C."/>
            <person name="Zhu S.T."/>
            <person name="Xiao Z.Y."/>
            <person name="Nan H."/>
            <person name="Yue Y."/>
            <person name="Zhu X.G."/>
            <person name="Wu Y."/>
            <person name="Hong X.N."/>
            <person name="Fan G.Y."/>
            <person name="Tong Y."/>
            <person name="Zhang D."/>
            <person name="Mao C.L."/>
            <person name="Liu Y.L."/>
            <person name="Hao S.J."/>
            <person name="Liu W.Q."/>
            <person name="Lv M.Q."/>
            <person name="Zhang H.B."/>
            <person name="Liu Y."/>
            <person name="Hu-Tang G.R."/>
            <person name="Wang J.P."/>
            <person name="Wang J.H."/>
            <person name="Sun Y.H."/>
            <person name="Ni S.B."/>
            <person name="Chen W.B."/>
            <person name="Zhang X.C."/>
            <person name="Jiao Y.N."/>
            <person name="Eichler E.E."/>
            <person name="Li G.H."/>
            <person name="Liu X."/>
            <person name="Gao L.Z."/>
        </authorList>
    </citation>
    <scope>NUCLEOTIDE SEQUENCE [LARGE SCALE GENOMIC DNA]</scope>
    <source>
        <strain evidence="2">cv. GT1</strain>
        <tissue evidence="1">Leaf</tissue>
    </source>
</reference>
<keyword evidence="2" id="KW-1185">Reference proteome</keyword>
<gene>
    <name evidence="1" type="ORF">GH714_043981</name>
</gene>
<organism evidence="1 2">
    <name type="scientific">Hevea brasiliensis</name>
    <name type="common">Para rubber tree</name>
    <name type="synonym">Siphonia brasiliensis</name>
    <dbReference type="NCBI Taxonomy" id="3981"/>
    <lineage>
        <taxon>Eukaryota</taxon>
        <taxon>Viridiplantae</taxon>
        <taxon>Streptophyta</taxon>
        <taxon>Embryophyta</taxon>
        <taxon>Tracheophyta</taxon>
        <taxon>Spermatophyta</taxon>
        <taxon>Magnoliopsida</taxon>
        <taxon>eudicotyledons</taxon>
        <taxon>Gunneridae</taxon>
        <taxon>Pentapetalae</taxon>
        <taxon>rosids</taxon>
        <taxon>fabids</taxon>
        <taxon>Malpighiales</taxon>
        <taxon>Euphorbiaceae</taxon>
        <taxon>Crotonoideae</taxon>
        <taxon>Micrandreae</taxon>
        <taxon>Hevea</taxon>
    </lineage>
</organism>
<dbReference type="AlphaFoldDB" id="A0A6A6K1R8"/>
<protein>
    <submittedName>
        <fullName evidence="1">Uncharacterized protein</fullName>
    </submittedName>
</protein>
<proteinExistence type="predicted"/>
<comment type="caution">
    <text evidence="1">The sequence shown here is derived from an EMBL/GenBank/DDBJ whole genome shotgun (WGS) entry which is preliminary data.</text>
</comment>
<evidence type="ECO:0000313" key="1">
    <source>
        <dbReference type="EMBL" id="KAF2282464.1"/>
    </source>
</evidence>
<evidence type="ECO:0000313" key="2">
    <source>
        <dbReference type="Proteomes" id="UP000467840"/>
    </source>
</evidence>
<name>A0A6A6K1R8_HEVBR</name>
<dbReference type="Proteomes" id="UP000467840">
    <property type="component" value="Unassembled WGS sequence"/>
</dbReference>